<dbReference type="InterPro" id="IPR003591">
    <property type="entry name" value="Leu-rich_rpt_typical-subtyp"/>
</dbReference>
<dbReference type="Pfam" id="PF12937">
    <property type="entry name" value="F-box-like"/>
    <property type="match status" value="1"/>
</dbReference>
<gene>
    <name evidence="6" type="ORF">WJX84_010719</name>
</gene>
<dbReference type="GO" id="GO:0005930">
    <property type="term" value="C:axoneme"/>
    <property type="evidence" value="ECO:0007669"/>
    <property type="project" value="UniProtKB-SubCell"/>
</dbReference>
<dbReference type="SMART" id="SM00369">
    <property type="entry name" value="LRR_TYP"/>
    <property type="match status" value="5"/>
</dbReference>
<feature type="compositionally biased region" description="Low complexity" evidence="4">
    <location>
        <begin position="19"/>
        <end position="31"/>
    </location>
</feature>
<evidence type="ECO:0000256" key="4">
    <source>
        <dbReference type="SAM" id="MobiDB-lite"/>
    </source>
</evidence>
<proteinExistence type="predicted"/>
<dbReference type="Proteomes" id="UP001485043">
    <property type="component" value="Unassembled WGS sequence"/>
</dbReference>
<dbReference type="InterPro" id="IPR001611">
    <property type="entry name" value="Leu-rich_rpt"/>
</dbReference>
<evidence type="ECO:0000313" key="7">
    <source>
        <dbReference type="Proteomes" id="UP001485043"/>
    </source>
</evidence>
<reference evidence="6 7" key="1">
    <citation type="journal article" date="2024" name="Nat. Commun.">
        <title>Phylogenomics reveals the evolutionary origins of lichenization in chlorophyte algae.</title>
        <authorList>
            <person name="Puginier C."/>
            <person name="Libourel C."/>
            <person name="Otte J."/>
            <person name="Skaloud P."/>
            <person name="Haon M."/>
            <person name="Grisel S."/>
            <person name="Petersen M."/>
            <person name="Berrin J.G."/>
            <person name="Delaux P.M."/>
            <person name="Dal Grande F."/>
            <person name="Keller J."/>
        </authorList>
    </citation>
    <scope>NUCLEOTIDE SEQUENCE [LARGE SCALE GENOMIC DNA]</scope>
    <source>
        <strain evidence="6 7">SAG 2523</strain>
    </source>
</reference>
<accession>A0AAW1TB00</accession>
<dbReference type="Gene3D" id="3.80.10.10">
    <property type="entry name" value="Ribonuclease Inhibitor"/>
    <property type="match status" value="3"/>
</dbReference>
<dbReference type="InterPro" id="IPR050216">
    <property type="entry name" value="LRR_domain-containing"/>
</dbReference>
<comment type="subcellular location">
    <subcellularLocation>
        <location evidence="1">Cytoplasm</location>
        <location evidence="1">Cytoskeleton</location>
        <location evidence="1">Cilium axoneme</location>
    </subcellularLocation>
</comment>
<evidence type="ECO:0000256" key="2">
    <source>
        <dbReference type="ARBA" id="ARBA00022614"/>
    </source>
</evidence>
<protein>
    <recommendedName>
        <fullName evidence="5">F-box domain-containing protein</fullName>
    </recommendedName>
</protein>
<evidence type="ECO:0000313" key="6">
    <source>
        <dbReference type="EMBL" id="KAK9866272.1"/>
    </source>
</evidence>
<dbReference type="Gene3D" id="1.20.1280.50">
    <property type="match status" value="1"/>
</dbReference>
<organism evidence="6 7">
    <name type="scientific">Apatococcus fuscideae</name>
    <dbReference type="NCBI Taxonomy" id="2026836"/>
    <lineage>
        <taxon>Eukaryota</taxon>
        <taxon>Viridiplantae</taxon>
        <taxon>Chlorophyta</taxon>
        <taxon>core chlorophytes</taxon>
        <taxon>Trebouxiophyceae</taxon>
        <taxon>Chlorellales</taxon>
        <taxon>Chlorellaceae</taxon>
        <taxon>Apatococcus</taxon>
    </lineage>
</organism>
<evidence type="ECO:0000256" key="1">
    <source>
        <dbReference type="ARBA" id="ARBA00004430"/>
    </source>
</evidence>
<keyword evidence="7" id="KW-1185">Reference proteome</keyword>
<dbReference type="SUPFAM" id="SSF52047">
    <property type="entry name" value="RNI-like"/>
    <property type="match status" value="1"/>
</dbReference>
<dbReference type="InterPro" id="IPR036047">
    <property type="entry name" value="F-box-like_dom_sf"/>
</dbReference>
<sequence length="598" mass="65445">MGLPRLPPPDYGSPSEAFQPGTQPTPTQVQPSARRNCKLRKCSAGGWGGQAGWHKRNALLSAPDDLCEEQPCQTSSAGMHSLPPDLLIQVFSQLDPGARRLLLPLVCQQWRDVVSQPTSLWTHLDLDFASEAFDDNGQLAQVKQEQIIAWVHQRGSAVRSLRLQGSYQPLELREISDEDGASSDGAVSMTASQPLHDFTGMGLARLLLGLRLEELVLERCSDILQASAFVAIASLSNLKVLNLKGIRSQLHPSQSEALWGLGHLEELVLDCDQPQESDDAAVLPQHTADSWGLPEFPDGMLKLRNLTHLTLSCHYALTSLPSTITKLNKLQVLNLDFCTLENLPASLGNLTALTTLDVEGNLFLGDAFRQLPSTPPGMPPISPLNLSGLSSLRYLNLNACGLTQIPEMLSELHGLETLDLEDNELGLEDGSAAVMGRSLTSLSRLQCLNVAQCRLSHLPAIVERLSGLRILDLTNNRITNEGLPASLARLPHLKAIGLKKNRLTSVPRLLGGLRSLQELYLEDNEDLQVGEGLDFIAQLPALRMVMMGKTQGSWNSRSLHFMTDFGLRLHTRHPARHILRISFPGQAPDEHDDAPMLS</sequence>
<dbReference type="PROSITE" id="PS50181">
    <property type="entry name" value="FBOX"/>
    <property type="match status" value="1"/>
</dbReference>
<name>A0AAW1TB00_9CHLO</name>
<keyword evidence="3" id="KW-0677">Repeat</keyword>
<evidence type="ECO:0000259" key="5">
    <source>
        <dbReference type="PROSITE" id="PS50181"/>
    </source>
</evidence>
<dbReference type="SUPFAM" id="SSF81383">
    <property type="entry name" value="F-box domain"/>
    <property type="match status" value="1"/>
</dbReference>
<dbReference type="PANTHER" id="PTHR48051">
    <property type="match status" value="1"/>
</dbReference>
<dbReference type="SMART" id="SM00256">
    <property type="entry name" value="FBOX"/>
    <property type="match status" value="1"/>
</dbReference>
<keyword evidence="2" id="KW-0433">Leucine-rich repeat</keyword>
<dbReference type="Pfam" id="PF13855">
    <property type="entry name" value="LRR_8"/>
    <property type="match status" value="1"/>
</dbReference>
<evidence type="ECO:0000256" key="3">
    <source>
        <dbReference type="ARBA" id="ARBA00022737"/>
    </source>
</evidence>
<feature type="compositionally biased region" description="Pro residues" evidence="4">
    <location>
        <begin position="1"/>
        <end position="11"/>
    </location>
</feature>
<dbReference type="SMART" id="SM00368">
    <property type="entry name" value="LRR_RI"/>
    <property type="match status" value="3"/>
</dbReference>
<feature type="domain" description="F-box" evidence="5">
    <location>
        <begin position="76"/>
        <end position="124"/>
    </location>
</feature>
<dbReference type="InterPro" id="IPR001810">
    <property type="entry name" value="F-box_dom"/>
</dbReference>
<dbReference type="EMBL" id="JALJOV010000175">
    <property type="protein sequence ID" value="KAK9866272.1"/>
    <property type="molecule type" value="Genomic_DNA"/>
</dbReference>
<comment type="caution">
    <text evidence="6">The sequence shown here is derived from an EMBL/GenBank/DDBJ whole genome shotgun (WGS) entry which is preliminary data.</text>
</comment>
<dbReference type="AlphaFoldDB" id="A0AAW1TB00"/>
<dbReference type="InterPro" id="IPR032675">
    <property type="entry name" value="LRR_dom_sf"/>
</dbReference>
<feature type="region of interest" description="Disordered" evidence="4">
    <location>
        <begin position="1"/>
        <end position="35"/>
    </location>
</feature>
<dbReference type="PANTHER" id="PTHR48051:SF1">
    <property type="entry name" value="RAS SUPPRESSOR PROTEIN 1"/>
    <property type="match status" value="1"/>
</dbReference>